<dbReference type="NCBIfam" id="TIGR04213">
    <property type="entry name" value="PGF_pre_PGF"/>
    <property type="match status" value="1"/>
</dbReference>
<dbReference type="NCBIfam" id="TIGR03804">
    <property type="entry name" value="para_beta_helix"/>
    <property type="match status" value="2"/>
</dbReference>
<dbReference type="SUPFAM" id="SSF49299">
    <property type="entry name" value="PKD domain"/>
    <property type="match status" value="2"/>
</dbReference>
<feature type="region of interest" description="Disordered" evidence="1">
    <location>
        <begin position="2021"/>
        <end position="2055"/>
    </location>
</feature>
<dbReference type="EMBL" id="FNCA01000001">
    <property type="protein sequence ID" value="SDF28191.1"/>
    <property type="molecule type" value="Genomic_DNA"/>
</dbReference>
<organism evidence="3 4">
    <name type="scientific">Methanolobus vulcani</name>
    <dbReference type="NCBI Taxonomy" id="38026"/>
    <lineage>
        <taxon>Archaea</taxon>
        <taxon>Methanobacteriati</taxon>
        <taxon>Methanobacteriota</taxon>
        <taxon>Stenosarchaea group</taxon>
        <taxon>Methanomicrobia</taxon>
        <taxon>Methanosarcinales</taxon>
        <taxon>Methanosarcinaceae</taxon>
        <taxon>Methanolobus</taxon>
    </lineage>
</organism>
<dbReference type="NCBIfam" id="TIGR01567">
    <property type="entry name" value="S_layer_rel_Mac"/>
    <property type="match status" value="3"/>
</dbReference>
<dbReference type="SUPFAM" id="SSF51126">
    <property type="entry name" value="Pectin lyase-like"/>
    <property type="match status" value="2"/>
</dbReference>
<evidence type="ECO:0000259" key="2">
    <source>
        <dbReference type="SMART" id="SM00089"/>
    </source>
</evidence>
<feature type="compositionally biased region" description="Gly residues" evidence="1">
    <location>
        <begin position="1855"/>
        <end position="1865"/>
    </location>
</feature>
<dbReference type="InterPro" id="IPR013783">
    <property type="entry name" value="Ig-like_fold"/>
</dbReference>
<reference evidence="3 4" key="1">
    <citation type="submission" date="2016-10" db="EMBL/GenBank/DDBJ databases">
        <authorList>
            <person name="Varghese N."/>
            <person name="Submissions S."/>
        </authorList>
    </citation>
    <scope>NUCLEOTIDE SEQUENCE [LARGE SCALE GENOMIC DNA]</scope>
    <source>
        <strain evidence="3 4">PL 12/M</strain>
    </source>
</reference>
<dbReference type="InterPro" id="IPR007742">
    <property type="entry name" value="NosD_dom"/>
</dbReference>
<dbReference type="InterPro" id="IPR022441">
    <property type="entry name" value="Para_beta_helix_rpt-2"/>
</dbReference>
<dbReference type="InterPro" id="IPR011050">
    <property type="entry name" value="Pectin_lyase_fold/virulence"/>
</dbReference>
<dbReference type="Pfam" id="PF07752">
    <property type="entry name" value="S-layer"/>
    <property type="match status" value="4"/>
</dbReference>
<evidence type="ECO:0000313" key="3">
    <source>
        <dbReference type="EMBL" id="SDF28191.1"/>
    </source>
</evidence>
<dbReference type="InterPro" id="IPR006626">
    <property type="entry name" value="PbH1"/>
</dbReference>
<dbReference type="Gene3D" id="2.160.20.10">
    <property type="entry name" value="Single-stranded right-handed beta-helix, Pectin lyase-like"/>
    <property type="match status" value="1"/>
</dbReference>
<dbReference type="SMART" id="SM00089">
    <property type="entry name" value="PKD"/>
    <property type="match status" value="1"/>
</dbReference>
<accession>A0A7Z7FBP0</accession>
<dbReference type="Gene3D" id="2.60.98.40">
    <property type="match status" value="4"/>
</dbReference>
<feature type="domain" description="PKD/Chitinase" evidence="2">
    <location>
        <begin position="1759"/>
        <end position="1841"/>
    </location>
</feature>
<protein>
    <submittedName>
        <fullName evidence="3">S-layer family duplication domain-containing protein</fullName>
    </submittedName>
</protein>
<dbReference type="InterPro" id="IPR012334">
    <property type="entry name" value="Pectin_lyas_fold"/>
</dbReference>
<dbReference type="InterPro" id="IPR035986">
    <property type="entry name" value="PKD_dom_sf"/>
</dbReference>
<dbReference type="Pfam" id="PF05048">
    <property type="entry name" value="NosD"/>
    <property type="match status" value="2"/>
</dbReference>
<evidence type="ECO:0000256" key="1">
    <source>
        <dbReference type="SAM" id="MobiDB-lite"/>
    </source>
</evidence>
<dbReference type="Gene3D" id="2.60.40.4190">
    <property type="match status" value="4"/>
</dbReference>
<comment type="caution">
    <text evidence="3">The sequence shown here is derived from an EMBL/GenBank/DDBJ whole genome shotgun (WGS) entry which is preliminary data.</text>
</comment>
<feature type="region of interest" description="Disordered" evidence="1">
    <location>
        <begin position="1843"/>
        <end position="1867"/>
    </location>
</feature>
<sequence length="2083" mass="233828">MKYHYLKTLLILYICISFMLAGNAMAETITVDLSGTGDYTSIQDAIENASSGDDIVVFPGLYSENLLINKPISIRSELNNPETVVIRSVDNQNYAIFINSDDVALKGFTVTGADSSKAVFLYESSGCLIENNIVESNKYGIYLNNSDNNEVFNNTLKSNTYIGLCLFESNDNEIKSTYSSNDFIGFDLVRSCNNTVFENHLQDDNIYGIYFHESSHNNSLINNSIIHTYYYEISSSNVNSFSVDSSNIDCPDEFELITKEILISSNENDSKNNTDLVLNSYVTPNLAVASGIALFLNRDNTGNLISGNDIEGSYMEGMYIAYGSSGNMIYNNYFNNDVNLKQYSNASNRWNIDKTAGENIVGGPYLGGNCWTNPDGTDFCQTHLDTDEDGICDETYNLNQNNVDNLPLYSYQNLPPEASIFSISPGYVKTGENVHFAGIGIDYDGYIQEYSWESSIDGKLSDDAYFSTNTLSPGNHTIYYKVKDNEDEWSAEVTSHLTVENDNEAYIRSQVYNGSDLFSIFRENAIDTETGYPAIEINSSNFKAFNYDLDTSTGSESLRIYNSTNTNQSTDGRTLEEGRLNYKTEILQVAYEADFDNEEVYGSTYPTTYPSIGFFGDRYVSISDEKPDEIAKLLLDSDDTHAIRTSSTLELPEGYELTAKQINIEGDKVWMELSQNGEFIEDKIIDISSGPATWEYYLDIGDEDNVIVFRLLVTDVFIGSVDRIVITEGIWLVDFENPIDVDARSIFNEMEVQLVDNNSIIMNNLNSIVLEKDRIIPVANDLCFKVADSDALRFCLIKTYNQSTQYDIPGAIATGPKLWDYSNFAGLFYDVDNNISSEVLKIAEPLTNTEKIIHPGNLTYTTTIQKTNFTCDELNSDGEQYEVVGILGEKYIPLEQGNPAKLGKLLLDTNKEYVVTGSGNIDFKDGYGIHYSYDEEEDDLYIDFKKDNCIYGRSSFDNKITFDPVSQDAIWKWEDDIAGVDDVRVMKLHIKKIEGPVSKQFIIDGVWILDFEDILNFEISDKEGLLEVTDISENSITFSNSDYINLLSGERFDIYNSLKLEVADNSTLYYYPVIEKTIPENTPANIDSYETRIRSYQNDNPTVNIRLDYPSDVLWYLDGDYKQINYSITDASFCPDTYASGDYDITAFVSNGNGTDTVNWEWIIVKPPTSVDITHEGNIEVRSPIYDSNDIGALNSNGSYIEINASNFPGFYYDLDRNLSTETICIKNMTDTGTSDIKIGKYGINYLTSVQRVVYKADFENTRYLLNETYPIIGIFGDPYVPITEIKTSTKCQFARLLVDTGNKYTLRTNSPLELADGYALTAKQIDVEGNKVWIELSRNGEFVEDEVIDVSDGLAIWEYYSDLGNESHVLVYRLLVSDVFQGQVDALVVIEGMWMIDSNEDNLLEIGYGDKFNELDVDLLDNNRISMSNNYDDIILKAGTETDIAPYLSIKLSNSSEHNFYLKKDIYSTNEYEIRGTVATGPITWNDKLSWDYKNFAGFVYDFEENIGNEQLDISHISNTSIEEGGITYFSTLLQKEYAANFTPENNASYNETYPMIGIFGEEYVSLKDNRPDELVKLIIDSDSQYTLKIGSPLEFSDGYELVANDIEDNNTAVISLLKNGELLFSENIDSFAGEFTLECQEDIGFQENVIFLRTNIKEISSGQSDSYIVLNGIWLVDSKSYLAINTRDRFGEFVVDSITENNIHMVNFRSIPIGKGYEIELAEGIKLRIADSDSLRFYPYREYEPTGSINNCVPSVSSLFLSTNSIMFGSEISFYGNGTDSDGSITAYNWRSNIDGQLSTESSFTTSNLSVGNHTIYFKIKDDNGDWSSEVSTNILVNTASGSNSVSTTSSSSGGGGGGGGTTGETYENIAFKDVKSEFITKDSVTHYDFDNENNEIEFIQFTASRNWGKISATIECLHDTSALVDKEPEGTVYRNLNIWVGKSGFSDSDNIKDCVIGFKVSRQWLEDNGIDEGSIRLLHYSDREWEELNTDMTDKDDEYLHFEARTSGLSPFAIVGDSEEEKQNSNSDSAKMSTDSVENNNDVEEELTETALQSTPGFECVTSIAAFVLVICCMTLMRKD</sequence>
<dbReference type="Gene3D" id="2.60.40.10">
    <property type="entry name" value="Immunoglobulins"/>
    <property type="match status" value="2"/>
</dbReference>
<gene>
    <name evidence="3" type="ORF">SAMN04488589_0222</name>
</gene>
<proteinExistence type="predicted"/>
<dbReference type="Proteomes" id="UP000199259">
    <property type="component" value="Unassembled WGS sequence"/>
</dbReference>
<dbReference type="InterPro" id="IPR006457">
    <property type="entry name" value="S_layer-rel_Mac"/>
</dbReference>
<name>A0A7Z7FBP0_9EURY</name>
<dbReference type="InterPro" id="IPR022409">
    <property type="entry name" value="PKD/Chitinase_dom"/>
</dbReference>
<evidence type="ECO:0000313" key="4">
    <source>
        <dbReference type="Proteomes" id="UP000199259"/>
    </source>
</evidence>
<dbReference type="InterPro" id="IPR026453">
    <property type="entry name" value="PGF_pre_PGF"/>
</dbReference>
<feature type="compositionally biased region" description="Polar residues" evidence="1">
    <location>
        <begin position="2027"/>
        <end position="2036"/>
    </location>
</feature>
<dbReference type="SMART" id="SM00710">
    <property type="entry name" value="PbH1"/>
    <property type="match status" value="5"/>
</dbReference>
<feature type="compositionally biased region" description="Low complexity" evidence="1">
    <location>
        <begin position="1843"/>
        <end position="1854"/>
    </location>
</feature>
<keyword evidence="4" id="KW-1185">Reference proteome</keyword>